<dbReference type="Pfam" id="PF13414">
    <property type="entry name" value="TPR_11"/>
    <property type="match status" value="1"/>
</dbReference>
<feature type="repeat" description="TPR" evidence="1">
    <location>
        <begin position="169"/>
        <end position="202"/>
    </location>
</feature>
<dbReference type="InterPro" id="IPR002201">
    <property type="entry name" value="Glyco_trans_9"/>
</dbReference>
<dbReference type="Pfam" id="PF13432">
    <property type="entry name" value="TPR_16"/>
    <property type="match status" value="2"/>
</dbReference>
<feature type="repeat" description="TPR" evidence="1">
    <location>
        <begin position="101"/>
        <end position="134"/>
    </location>
</feature>
<feature type="repeat" description="TPR" evidence="1">
    <location>
        <begin position="33"/>
        <end position="66"/>
    </location>
</feature>
<dbReference type="AlphaFoldDB" id="A0A1M5NHW8"/>
<dbReference type="PROSITE" id="PS50293">
    <property type="entry name" value="TPR_REGION"/>
    <property type="match status" value="3"/>
</dbReference>
<feature type="repeat" description="TPR" evidence="1">
    <location>
        <begin position="203"/>
        <end position="236"/>
    </location>
</feature>
<gene>
    <name evidence="2" type="ORF">SAMN05444169_4638</name>
</gene>
<reference evidence="2 3" key="1">
    <citation type="submission" date="2016-11" db="EMBL/GenBank/DDBJ databases">
        <authorList>
            <person name="Jaros S."/>
            <person name="Januszkiewicz K."/>
            <person name="Wedrychowicz H."/>
        </authorList>
    </citation>
    <scope>NUCLEOTIDE SEQUENCE [LARGE SCALE GENOMIC DNA]</scope>
    <source>
        <strain evidence="2 3">GAS242</strain>
    </source>
</reference>
<dbReference type="Proteomes" id="UP000190675">
    <property type="component" value="Chromosome I"/>
</dbReference>
<evidence type="ECO:0000256" key="1">
    <source>
        <dbReference type="PROSITE-ProRule" id="PRU00339"/>
    </source>
</evidence>
<accession>A0A1M5NHW8</accession>
<proteinExistence type="predicted"/>
<dbReference type="RefSeq" id="WP_079567942.1">
    <property type="nucleotide sequence ID" value="NZ_LT670818.1"/>
</dbReference>
<dbReference type="SMART" id="SM00028">
    <property type="entry name" value="TPR"/>
    <property type="match status" value="6"/>
</dbReference>
<dbReference type="Gene3D" id="3.40.50.2000">
    <property type="entry name" value="Glycogen Phosphorylase B"/>
    <property type="match status" value="1"/>
</dbReference>
<name>A0A1M5NHW8_9BRAD</name>
<sequence>MNRKQRRAAAKFGRASNNSLEETAAAAAVTPGAAELLQTGLKHQQAGRLTEAEACYRRVLAAHPDHADALHLLGVIAHQVGRRDLAVELIGQAIKQNGHNPVYFSNLGVVLKDQGKLDEAMTAYRQAIRLRPDYAEAYSNLGYALWDQGKLDEAVAACRQAIRFNPGLAEAHSNLGIALKGRGRLDEAVAAAREAIRIRPDFADAHSNLGIALKDQGKLEEAIAACRQAIRFNPDFADAHWNESLLSLLTGDFERGWAKSEWRWKSGSSGLSRRNFTQPLWLGAETLDRQSILLHSEQGLGDTIQFCRYAPLVAARGARVILEVQEPLRELMSGLAGVSHCVSKGEALPDFDLHCPLLSLPLAFGTRLDTIPSTTPYLCAPVHGQDWEARLGPKDRTRIGLVWSGNPAHRDDRKRSIELNALSPLFDVAATFVSLQKDLRVGDEAALTERSNIINLGQSLESFADTAALISHLDLVISVDTSVAHLAGALGRPVWVLLPFVPDWRWLLGRDDSPWYPTARLFRQADTCDWRGVVDRVRTALHDLVENKRADPVLYLTANIPR</sequence>
<dbReference type="SUPFAM" id="SSF48452">
    <property type="entry name" value="TPR-like"/>
    <property type="match status" value="1"/>
</dbReference>
<dbReference type="PANTHER" id="PTHR44809:SF1">
    <property type="entry name" value="PROTEIN O-MANNOSYL-TRANSFERASE TMTC1"/>
    <property type="match status" value="1"/>
</dbReference>
<dbReference type="Pfam" id="PF01075">
    <property type="entry name" value="Glyco_transf_9"/>
    <property type="match status" value="1"/>
</dbReference>
<dbReference type="InterPro" id="IPR052943">
    <property type="entry name" value="TMTC_O-mannosyl-trnsfr"/>
</dbReference>
<evidence type="ECO:0000313" key="3">
    <source>
        <dbReference type="Proteomes" id="UP000190675"/>
    </source>
</evidence>
<dbReference type="GO" id="GO:0016757">
    <property type="term" value="F:glycosyltransferase activity"/>
    <property type="evidence" value="ECO:0007669"/>
    <property type="project" value="InterPro"/>
</dbReference>
<protein>
    <submittedName>
        <fullName evidence="2">Tetratricopeptide (TPR) repeat</fullName>
    </submittedName>
</protein>
<keyword evidence="1" id="KW-0802">TPR repeat</keyword>
<dbReference type="OrthoDB" id="6193797at2"/>
<dbReference type="SUPFAM" id="SSF53756">
    <property type="entry name" value="UDP-Glycosyltransferase/glycogen phosphorylase"/>
    <property type="match status" value="1"/>
</dbReference>
<organism evidence="2 3">
    <name type="scientific">Bradyrhizobium erythrophlei</name>
    <dbReference type="NCBI Taxonomy" id="1437360"/>
    <lineage>
        <taxon>Bacteria</taxon>
        <taxon>Pseudomonadati</taxon>
        <taxon>Pseudomonadota</taxon>
        <taxon>Alphaproteobacteria</taxon>
        <taxon>Hyphomicrobiales</taxon>
        <taxon>Nitrobacteraceae</taxon>
        <taxon>Bradyrhizobium</taxon>
    </lineage>
</organism>
<dbReference type="PROSITE" id="PS50005">
    <property type="entry name" value="TPR"/>
    <property type="match status" value="5"/>
</dbReference>
<dbReference type="InterPro" id="IPR011990">
    <property type="entry name" value="TPR-like_helical_dom_sf"/>
</dbReference>
<feature type="repeat" description="TPR" evidence="1">
    <location>
        <begin position="135"/>
        <end position="168"/>
    </location>
</feature>
<dbReference type="InterPro" id="IPR019734">
    <property type="entry name" value="TPR_rpt"/>
</dbReference>
<dbReference type="Gene3D" id="1.25.40.10">
    <property type="entry name" value="Tetratricopeptide repeat domain"/>
    <property type="match status" value="3"/>
</dbReference>
<evidence type="ECO:0000313" key="2">
    <source>
        <dbReference type="EMBL" id="SHG88543.1"/>
    </source>
</evidence>
<dbReference type="EMBL" id="LT670818">
    <property type="protein sequence ID" value="SHG88543.1"/>
    <property type="molecule type" value="Genomic_DNA"/>
</dbReference>
<dbReference type="PANTHER" id="PTHR44809">
    <property type="match status" value="1"/>
</dbReference>